<comment type="subcellular location">
    <subcellularLocation>
        <location evidence="1">Cytoplasm</location>
    </subcellularLocation>
</comment>
<dbReference type="PROSITE" id="PS50206">
    <property type="entry name" value="RHODANESE_3"/>
    <property type="match status" value="1"/>
</dbReference>
<evidence type="ECO:0000259" key="7">
    <source>
        <dbReference type="PROSITE" id="PS50198"/>
    </source>
</evidence>
<dbReference type="STRING" id="41875.K8EK96"/>
<dbReference type="KEGG" id="bpg:Bathy11g02550"/>
<dbReference type="Pfam" id="PF00581">
    <property type="entry name" value="Rhodanese"/>
    <property type="match status" value="1"/>
</dbReference>
<reference evidence="9 10" key="1">
    <citation type="submission" date="2011-10" db="EMBL/GenBank/DDBJ databases">
        <authorList>
            <person name="Genoscope - CEA"/>
        </authorList>
    </citation>
    <scope>NUCLEOTIDE SEQUENCE [LARGE SCALE GENOMIC DNA]</scope>
    <source>
        <strain evidence="9 10">RCC 1105</strain>
    </source>
</reference>
<feature type="domain" description="Rhodanese" evidence="8">
    <location>
        <begin position="166"/>
        <end position="254"/>
    </location>
</feature>
<dbReference type="InterPro" id="IPR001763">
    <property type="entry name" value="Rhodanese-like_dom"/>
</dbReference>
<keyword evidence="10" id="KW-1185">Reference proteome</keyword>
<dbReference type="GO" id="GO:0005737">
    <property type="term" value="C:cytoplasm"/>
    <property type="evidence" value="ECO:0007669"/>
    <property type="project" value="UniProtKB-SubCell"/>
</dbReference>
<dbReference type="EC" id="5.2.1.8" evidence="6"/>
<dbReference type="AlphaFoldDB" id="K8EK96"/>
<dbReference type="InterPro" id="IPR052204">
    <property type="entry name" value="PpiC/parvulin_rotamase"/>
</dbReference>
<dbReference type="PROSITE" id="PS01096">
    <property type="entry name" value="PPIC_PPIASE_1"/>
    <property type="match status" value="1"/>
</dbReference>
<keyword evidence="3" id="KW-0963">Cytoplasm</keyword>
<dbReference type="PANTHER" id="PTHR43629">
    <property type="entry name" value="PEPTIDYL-PROLYL CIS-TRANS ISOMERASE"/>
    <property type="match status" value="1"/>
</dbReference>
<evidence type="ECO:0000256" key="6">
    <source>
        <dbReference type="RuleBase" id="RU363014"/>
    </source>
</evidence>
<accession>K8EK96</accession>
<dbReference type="PROSITE" id="PS50198">
    <property type="entry name" value="PPIC_PPIASE_2"/>
    <property type="match status" value="1"/>
</dbReference>
<dbReference type="InterPro" id="IPR046357">
    <property type="entry name" value="PPIase_dom_sf"/>
</dbReference>
<evidence type="ECO:0000256" key="2">
    <source>
        <dbReference type="ARBA" id="ARBA00007656"/>
    </source>
</evidence>
<evidence type="ECO:0000313" key="10">
    <source>
        <dbReference type="Proteomes" id="UP000198341"/>
    </source>
</evidence>
<dbReference type="InterPro" id="IPR036873">
    <property type="entry name" value="Rhodanese-like_dom_sf"/>
</dbReference>
<comment type="similarity">
    <text evidence="2">Belongs to the PpiC/parvulin rotamase family.</text>
</comment>
<comment type="catalytic activity">
    <reaction evidence="6">
        <text>[protein]-peptidylproline (omega=180) = [protein]-peptidylproline (omega=0)</text>
        <dbReference type="Rhea" id="RHEA:16237"/>
        <dbReference type="Rhea" id="RHEA-COMP:10747"/>
        <dbReference type="Rhea" id="RHEA-COMP:10748"/>
        <dbReference type="ChEBI" id="CHEBI:83833"/>
        <dbReference type="ChEBI" id="CHEBI:83834"/>
        <dbReference type="EC" id="5.2.1.8"/>
    </reaction>
</comment>
<evidence type="ECO:0000256" key="4">
    <source>
        <dbReference type="ARBA" id="ARBA00046231"/>
    </source>
</evidence>
<dbReference type="GO" id="GO:0003755">
    <property type="term" value="F:peptidyl-prolyl cis-trans isomerase activity"/>
    <property type="evidence" value="ECO:0007669"/>
    <property type="project" value="UniProtKB-UniRule"/>
</dbReference>
<dbReference type="SUPFAM" id="SSF52821">
    <property type="entry name" value="Rhodanese/Cell cycle control phosphatase"/>
    <property type="match status" value="1"/>
</dbReference>
<dbReference type="InterPro" id="IPR023058">
    <property type="entry name" value="PPIase_PpiC_CS"/>
</dbReference>
<protein>
    <recommendedName>
        <fullName evidence="6">Peptidyl-prolyl cis-trans isomerase</fullName>
        <ecNumber evidence="6">5.2.1.8</ecNumber>
    </recommendedName>
</protein>
<evidence type="ECO:0000256" key="1">
    <source>
        <dbReference type="ARBA" id="ARBA00004496"/>
    </source>
</evidence>
<name>K8EK96_9CHLO</name>
<sequence length="259" mass="28457">MSLACAYSSAFRRLLSASARPSTSSRIRRRPFSVSSSSESSKVNHEGAVKVSHILVDATEPGKALLSEFQTLLDGEAETFEGLATMHSKCPSSSRGGNLGYITRGQTVAEFERVAFSTPINEVAFATTPFGHHLIKVLDAKESGQAVPQMQSIRVDKVKQYVDSESFSEVNLIDCREEHEFAIAKVDGFKLYPLSRAEKWQMTIEMDVDPEKKTIVMCHGGIRSAKVCQMLLSLGFEDVHNVVGGIDAYSSIDKSVPRY</sequence>
<dbReference type="Gene3D" id="3.10.50.40">
    <property type="match status" value="1"/>
</dbReference>
<comment type="function">
    <text evidence="4">PPIases accelerate the folding of proteins. It prefers amino acid residues with hydrophobic side chains like leucine and phenylalanine in the P1 position of the peptides substrates.</text>
</comment>
<gene>
    <name evidence="9" type="ordered locus">Bathy11g02550</name>
</gene>
<dbReference type="Proteomes" id="UP000198341">
    <property type="component" value="Chromosome 11"/>
</dbReference>
<feature type="domain" description="PpiC" evidence="7">
    <location>
        <begin position="46"/>
        <end position="139"/>
    </location>
</feature>
<evidence type="ECO:0000313" key="9">
    <source>
        <dbReference type="EMBL" id="CCO18431.1"/>
    </source>
</evidence>
<keyword evidence="5 6" id="KW-0413">Isomerase</keyword>
<dbReference type="PANTHER" id="PTHR43629:SF2">
    <property type="entry name" value="RHODANESE-LIKE_PPIC DOMAIN-CONTAINING PROTEIN 12, CHLOROPLASTIC"/>
    <property type="match status" value="1"/>
</dbReference>
<dbReference type="eggNOG" id="KOG2017">
    <property type="taxonomic scope" value="Eukaryota"/>
</dbReference>
<dbReference type="EMBL" id="FO082268">
    <property type="protein sequence ID" value="CCO18431.1"/>
    <property type="molecule type" value="Genomic_DNA"/>
</dbReference>
<evidence type="ECO:0000256" key="3">
    <source>
        <dbReference type="ARBA" id="ARBA00022490"/>
    </source>
</evidence>
<dbReference type="GeneID" id="19012935"/>
<dbReference type="Gene3D" id="3.40.250.10">
    <property type="entry name" value="Rhodanese-like domain"/>
    <property type="match status" value="1"/>
</dbReference>
<evidence type="ECO:0000256" key="5">
    <source>
        <dbReference type="PROSITE-ProRule" id="PRU00278"/>
    </source>
</evidence>
<evidence type="ECO:0000259" key="8">
    <source>
        <dbReference type="PROSITE" id="PS50206"/>
    </source>
</evidence>
<dbReference type="SMR" id="K8EK96"/>
<dbReference type="RefSeq" id="XP_007510086.1">
    <property type="nucleotide sequence ID" value="XM_007510024.1"/>
</dbReference>
<dbReference type="Pfam" id="PF13616">
    <property type="entry name" value="Rotamase_3"/>
    <property type="match status" value="1"/>
</dbReference>
<organism evidence="9 10">
    <name type="scientific">Bathycoccus prasinos</name>
    <dbReference type="NCBI Taxonomy" id="41875"/>
    <lineage>
        <taxon>Eukaryota</taxon>
        <taxon>Viridiplantae</taxon>
        <taxon>Chlorophyta</taxon>
        <taxon>Mamiellophyceae</taxon>
        <taxon>Mamiellales</taxon>
        <taxon>Bathycoccaceae</taxon>
        <taxon>Bathycoccus</taxon>
    </lineage>
</organism>
<keyword evidence="5 6" id="KW-0697">Rotamase</keyword>
<proteinExistence type="inferred from homology"/>
<dbReference type="SMART" id="SM00450">
    <property type="entry name" value="RHOD"/>
    <property type="match status" value="1"/>
</dbReference>
<dbReference type="InterPro" id="IPR000297">
    <property type="entry name" value="PPIase_PpiC"/>
</dbReference>
<dbReference type="OrthoDB" id="498241at2759"/>
<dbReference type="SUPFAM" id="SSF54534">
    <property type="entry name" value="FKBP-like"/>
    <property type="match status" value="1"/>
</dbReference>